<accession>A0A7C5V3G9</accession>
<keyword evidence="5 10" id="KW-0479">Metal-binding</keyword>
<dbReference type="GO" id="GO:0005829">
    <property type="term" value="C:cytosol"/>
    <property type="evidence" value="ECO:0007669"/>
    <property type="project" value="TreeGrafter"/>
</dbReference>
<comment type="pathway">
    <text evidence="1 10">Metabolic intermediate biosynthesis; 1-deoxy-D-xylulose 5-phosphate biosynthesis; 1-deoxy-D-xylulose 5-phosphate from D-glyceraldehyde 3-phosphate and pyruvate: step 1/1.</text>
</comment>
<dbReference type="PANTHER" id="PTHR43322">
    <property type="entry name" value="1-D-DEOXYXYLULOSE 5-PHOSPHATE SYNTHASE-RELATED"/>
    <property type="match status" value="1"/>
</dbReference>
<dbReference type="GO" id="GO:0016114">
    <property type="term" value="P:terpenoid biosynthetic process"/>
    <property type="evidence" value="ECO:0007669"/>
    <property type="project" value="UniProtKB-UniRule"/>
</dbReference>
<dbReference type="CDD" id="cd07033">
    <property type="entry name" value="TPP_PYR_DXS_TK_like"/>
    <property type="match status" value="1"/>
</dbReference>
<feature type="binding site" evidence="10">
    <location>
        <position position="145"/>
    </location>
    <ligand>
        <name>Mg(2+)</name>
        <dbReference type="ChEBI" id="CHEBI:18420"/>
    </ligand>
</feature>
<keyword evidence="8 10" id="KW-0786">Thiamine pyrophosphate</keyword>
<comment type="catalytic activity">
    <reaction evidence="10">
        <text>D-glyceraldehyde 3-phosphate + pyruvate + H(+) = 1-deoxy-D-xylulose 5-phosphate + CO2</text>
        <dbReference type="Rhea" id="RHEA:12605"/>
        <dbReference type="ChEBI" id="CHEBI:15361"/>
        <dbReference type="ChEBI" id="CHEBI:15378"/>
        <dbReference type="ChEBI" id="CHEBI:16526"/>
        <dbReference type="ChEBI" id="CHEBI:57792"/>
        <dbReference type="ChEBI" id="CHEBI:59776"/>
        <dbReference type="EC" id="2.2.1.7"/>
    </reaction>
</comment>
<dbReference type="GO" id="GO:0008661">
    <property type="term" value="F:1-deoxy-D-xylulose-5-phosphate synthase activity"/>
    <property type="evidence" value="ECO:0007669"/>
    <property type="project" value="UniProtKB-UniRule"/>
</dbReference>
<dbReference type="SUPFAM" id="SSF52518">
    <property type="entry name" value="Thiamin diphosphate-binding fold (THDP-binding)"/>
    <property type="match status" value="2"/>
</dbReference>
<reference evidence="12" key="1">
    <citation type="journal article" date="2020" name="mSystems">
        <title>Genome- and Community-Level Interaction Insights into Carbon Utilization and Element Cycling Functions of Hydrothermarchaeota in Hydrothermal Sediment.</title>
        <authorList>
            <person name="Zhou Z."/>
            <person name="Liu Y."/>
            <person name="Xu W."/>
            <person name="Pan J."/>
            <person name="Luo Z.H."/>
            <person name="Li M."/>
        </authorList>
    </citation>
    <scope>NUCLEOTIDE SEQUENCE [LARGE SCALE GENOMIC DNA]</scope>
    <source>
        <strain evidence="12">SpSt-102</strain>
    </source>
</reference>
<dbReference type="InterPro" id="IPR009014">
    <property type="entry name" value="Transketo_C/PFOR_II"/>
</dbReference>
<dbReference type="HAMAP" id="MF_00315">
    <property type="entry name" value="DXP_synth"/>
    <property type="match status" value="1"/>
</dbReference>
<dbReference type="GO" id="GO:0000287">
    <property type="term" value="F:magnesium ion binding"/>
    <property type="evidence" value="ECO:0007669"/>
    <property type="project" value="UniProtKB-UniRule"/>
</dbReference>
<feature type="binding site" evidence="10">
    <location>
        <begin position="114"/>
        <end position="116"/>
    </location>
    <ligand>
        <name>thiamine diphosphate</name>
        <dbReference type="ChEBI" id="CHEBI:58937"/>
    </ligand>
</feature>
<proteinExistence type="inferred from homology"/>
<dbReference type="CDD" id="cd02007">
    <property type="entry name" value="TPP_DXS"/>
    <property type="match status" value="1"/>
</dbReference>
<evidence type="ECO:0000256" key="4">
    <source>
        <dbReference type="ARBA" id="ARBA00022679"/>
    </source>
</evidence>
<feature type="binding site" evidence="10">
    <location>
        <position position="366"/>
    </location>
    <ligand>
        <name>thiamine diphosphate</name>
        <dbReference type="ChEBI" id="CHEBI:58937"/>
    </ligand>
</feature>
<evidence type="ECO:0000259" key="11">
    <source>
        <dbReference type="SMART" id="SM00861"/>
    </source>
</evidence>
<keyword evidence="9 10" id="KW-0414">Isoprene biosynthesis</keyword>
<comment type="function">
    <text evidence="10">Catalyzes the acyloin condensation reaction between C atoms 2 and 3 of pyruvate and glyceraldehyde 3-phosphate to yield 1-deoxy-D-xylulose-5-phosphate (DXP).</text>
</comment>
<feature type="binding site" evidence="10">
    <location>
        <position position="174"/>
    </location>
    <ligand>
        <name>thiamine diphosphate</name>
        <dbReference type="ChEBI" id="CHEBI:58937"/>
    </ligand>
</feature>
<dbReference type="NCBIfam" id="NF003933">
    <property type="entry name" value="PRK05444.2-2"/>
    <property type="match status" value="1"/>
</dbReference>
<evidence type="ECO:0000256" key="7">
    <source>
        <dbReference type="ARBA" id="ARBA00022977"/>
    </source>
</evidence>
<keyword evidence="6 10" id="KW-0460">Magnesium</keyword>
<keyword evidence="4 10" id="KW-0808">Transferase</keyword>
<dbReference type="GO" id="GO:0030976">
    <property type="term" value="F:thiamine pyrophosphate binding"/>
    <property type="evidence" value="ECO:0007669"/>
    <property type="project" value="UniProtKB-UniRule"/>
</dbReference>
<dbReference type="Gene3D" id="3.40.50.970">
    <property type="match status" value="2"/>
</dbReference>
<dbReference type="Gene3D" id="3.40.50.920">
    <property type="match status" value="1"/>
</dbReference>
<evidence type="ECO:0000256" key="6">
    <source>
        <dbReference type="ARBA" id="ARBA00022842"/>
    </source>
</evidence>
<dbReference type="Pfam" id="PF02779">
    <property type="entry name" value="Transket_pyr"/>
    <property type="match status" value="1"/>
</dbReference>
<evidence type="ECO:0000256" key="5">
    <source>
        <dbReference type="ARBA" id="ARBA00022723"/>
    </source>
</evidence>
<dbReference type="PANTHER" id="PTHR43322:SF5">
    <property type="entry name" value="1-DEOXY-D-XYLULOSE-5-PHOSPHATE SYNTHASE, CHLOROPLASTIC"/>
    <property type="match status" value="1"/>
</dbReference>
<comment type="cofactor">
    <cofactor evidence="10">
        <name>thiamine diphosphate</name>
        <dbReference type="ChEBI" id="CHEBI:58937"/>
    </cofactor>
    <text evidence="10">Binds 1 thiamine pyrophosphate per subunit.</text>
</comment>
<feature type="binding site" evidence="10">
    <location>
        <begin position="146"/>
        <end position="147"/>
    </location>
    <ligand>
        <name>thiamine diphosphate</name>
        <dbReference type="ChEBI" id="CHEBI:58937"/>
    </ligand>
</feature>
<evidence type="ECO:0000313" key="12">
    <source>
        <dbReference type="EMBL" id="HHS01463.1"/>
    </source>
</evidence>
<dbReference type="InterPro" id="IPR033248">
    <property type="entry name" value="Transketolase_C"/>
</dbReference>
<dbReference type="FunFam" id="3.40.50.970:FF:000005">
    <property type="entry name" value="1-deoxy-D-xylulose-5-phosphate synthase"/>
    <property type="match status" value="1"/>
</dbReference>
<comment type="cofactor">
    <cofactor evidence="10">
        <name>Mg(2+)</name>
        <dbReference type="ChEBI" id="CHEBI:18420"/>
    </cofactor>
    <text evidence="10">Binds 1 Mg(2+) ion per subunit.</text>
</comment>
<feature type="binding site" evidence="10">
    <location>
        <position position="174"/>
    </location>
    <ligand>
        <name>Mg(2+)</name>
        <dbReference type="ChEBI" id="CHEBI:18420"/>
    </ligand>
</feature>
<feature type="binding site" evidence="10">
    <location>
        <position position="73"/>
    </location>
    <ligand>
        <name>thiamine diphosphate</name>
        <dbReference type="ChEBI" id="CHEBI:58937"/>
    </ligand>
</feature>
<organism evidence="12">
    <name type="scientific">Caldicellulosiruptor owensensis</name>
    <dbReference type="NCBI Taxonomy" id="55205"/>
    <lineage>
        <taxon>Bacteria</taxon>
        <taxon>Bacillati</taxon>
        <taxon>Bacillota</taxon>
        <taxon>Bacillota incertae sedis</taxon>
        <taxon>Caldicellulosiruptorales</taxon>
        <taxon>Caldicellulosiruptoraceae</taxon>
        <taxon>Caldicellulosiruptor</taxon>
    </lineage>
</organism>
<name>A0A7C5V3G9_9FIRM</name>
<dbReference type="SMART" id="SM00861">
    <property type="entry name" value="Transket_pyr"/>
    <property type="match status" value="1"/>
</dbReference>
<dbReference type="AlphaFoldDB" id="A0A7C5V3G9"/>
<feature type="domain" description="Transketolase-like pyrimidine-binding" evidence="11">
    <location>
        <begin position="315"/>
        <end position="479"/>
    </location>
</feature>
<evidence type="ECO:0000256" key="9">
    <source>
        <dbReference type="ARBA" id="ARBA00023229"/>
    </source>
</evidence>
<dbReference type="PROSITE" id="PS00802">
    <property type="entry name" value="TRANSKETOLASE_2"/>
    <property type="match status" value="1"/>
</dbReference>
<dbReference type="GO" id="GO:0019288">
    <property type="term" value="P:isopentenyl diphosphate biosynthetic process, methylerythritol 4-phosphate pathway"/>
    <property type="evidence" value="ECO:0007669"/>
    <property type="project" value="TreeGrafter"/>
</dbReference>
<dbReference type="SUPFAM" id="SSF52922">
    <property type="entry name" value="TK C-terminal domain-like"/>
    <property type="match status" value="1"/>
</dbReference>
<dbReference type="NCBIfam" id="TIGR00204">
    <property type="entry name" value="dxs"/>
    <property type="match status" value="1"/>
</dbReference>
<dbReference type="InterPro" id="IPR005477">
    <property type="entry name" value="Dxylulose-5-P_synthase"/>
</dbReference>
<comment type="subunit">
    <text evidence="3 10">Homodimer.</text>
</comment>
<evidence type="ECO:0000256" key="8">
    <source>
        <dbReference type="ARBA" id="ARBA00023052"/>
    </source>
</evidence>
<evidence type="ECO:0000256" key="10">
    <source>
        <dbReference type="HAMAP-Rule" id="MF_00315"/>
    </source>
</evidence>
<evidence type="ECO:0000256" key="1">
    <source>
        <dbReference type="ARBA" id="ARBA00004980"/>
    </source>
</evidence>
<keyword evidence="7 10" id="KW-0784">Thiamine biosynthesis</keyword>
<dbReference type="UniPathway" id="UPA00064">
    <property type="reaction ID" value="UER00091"/>
</dbReference>
<sequence>MGILEKVNYPEDVKRLSISELYKLAEEIREFLLYNIANTGGHLAANLGVVELTLALLKVFDPPKDKIVWDVGHQCYVYKILTGRKQKFNTLRKFGGLSGFPKSKESIFDAFDTGHSSTSISVALGFAVARDLENEHYNVIAVIGDGALTGGLAYEGLNNAGRYNGKLLIILNDNDMSISKNVGAIAKYLSKVRTKPRYFKLKKAADSLVEGIPVVGKNLSRFVRKVKGSLKYFFFPGTLFEALGFEYYGPIDGHNIERLCEVFESVKDFKRPVLVHVVTQKGKGYEHAERFPEKFHGVPPFDVETGNHFSDNTSKTFSEVLGDKLCELANRNPKILAITAAMPDGTGLSRFAKMYPQRFFDVGIAEEHAVTFAGALAKEGFKPFVAIYSTFLQRAFDQIIHDVCLQNLNVVFCVDRAGLVGEDGETHHGSFDISYLSLIPNLTLMVPKDTKEFEMMIEFAAFYQDGPIAIRYPRGSCKQVGLYNEIKLSEPEILKEGKYLAIFSIGRHVSMLYDIISKNKLDVTLVNVRFIKPLNTEIIKRILTVHPKILIVEDNSVIGGLGEKIKSIIAEEKSAEIKHIAIPDRFIPHGSISQLYSMLGMDRENLTRVIMELIKS</sequence>
<dbReference type="Pfam" id="PF13292">
    <property type="entry name" value="DXP_synthase_N"/>
    <property type="match status" value="1"/>
</dbReference>
<dbReference type="EMBL" id="DRUZ01000037">
    <property type="protein sequence ID" value="HHS01463.1"/>
    <property type="molecule type" value="Genomic_DNA"/>
</dbReference>
<dbReference type="InterPro" id="IPR020826">
    <property type="entry name" value="Transketolase_BS"/>
</dbReference>
<comment type="similarity">
    <text evidence="2 10">Belongs to the transketolase family. DXPS subfamily.</text>
</comment>
<gene>
    <name evidence="10 12" type="primary">dxs</name>
    <name evidence="12" type="ORF">ENL71_02870</name>
</gene>
<feature type="binding site" evidence="10">
    <location>
        <position position="285"/>
    </location>
    <ligand>
        <name>thiamine diphosphate</name>
        <dbReference type="ChEBI" id="CHEBI:58937"/>
    </ligand>
</feature>
<evidence type="ECO:0000256" key="3">
    <source>
        <dbReference type="ARBA" id="ARBA00011738"/>
    </source>
</evidence>
<dbReference type="InterPro" id="IPR005475">
    <property type="entry name" value="Transketolase-like_Pyr-bd"/>
</dbReference>
<dbReference type="InterPro" id="IPR029061">
    <property type="entry name" value="THDP-binding"/>
</dbReference>
<dbReference type="EC" id="2.2.1.7" evidence="10"/>
<protein>
    <recommendedName>
        <fullName evidence="10">1-deoxy-D-xylulose-5-phosphate synthase</fullName>
        <ecNumber evidence="10">2.2.1.7</ecNumber>
    </recommendedName>
    <alternativeName>
        <fullName evidence="10">1-deoxyxylulose-5-phosphate synthase</fullName>
        <shortName evidence="10">DXP synthase</shortName>
        <shortName evidence="10">DXPS</shortName>
    </alternativeName>
</protein>
<dbReference type="GO" id="GO:0009228">
    <property type="term" value="P:thiamine biosynthetic process"/>
    <property type="evidence" value="ECO:0007669"/>
    <property type="project" value="UniProtKB-UniRule"/>
</dbReference>
<evidence type="ECO:0000256" key="2">
    <source>
        <dbReference type="ARBA" id="ARBA00011081"/>
    </source>
</evidence>
<dbReference type="Pfam" id="PF02780">
    <property type="entry name" value="Transketolase_C"/>
    <property type="match status" value="1"/>
</dbReference>
<comment type="caution">
    <text evidence="12">The sequence shown here is derived from an EMBL/GenBank/DDBJ whole genome shotgun (WGS) entry which is preliminary data.</text>
</comment>